<keyword evidence="4" id="KW-1185">Reference proteome</keyword>
<comment type="caution">
    <text evidence="3">The sequence shown here is derived from an EMBL/GenBank/DDBJ whole genome shotgun (WGS) entry which is preliminary data.</text>
</comment>
<evidence type="ECO:0000256" key="1">
    <source>
        <dbReference type="SAM" id="MobiDB-lite"/>
    </source>
</evidence>
<dbReference type="InterPro" id="IPR001810">
    <property type="entry name" value="F-box_dom"/>
</dbReference>
<gene>
    <name evidence="3" type="ORF">DFP72DRAFT_1054093</name>
</gene>
<feature type="compositionally biased region" description="Basic and acidic residues" evidence="1">
    <location>
        <begin position="482"/>
        <end position="503"/>
    </location>
</feature>
<reference evidence="3 4" key="1">
    <citation type="submission" date="2020-07" db="EMBL/GenBank/DDBJ databases">
        <title>Comparative genomics of pyrophilous fungi reveals a link between fire events and developmental genes.</title>
        <authorList>
            <consortium name="DOE Joint Genome Institute"/>
            <person name="Steindorff A.S."/>
            <person name="Carver A."/>
            <person name="Calhoun S."/>
            <person name="Stillman K."/>
            <person name="Liu H."/>
            <person name="Lipzen A."/>
            <person name="Pangilinan J."/>
            <person name="Labutti K."/>
            <person name="Bruns T.D."/>
            <person name="Grigoriev I.V."/>
        </authorList>
    </citation>
    <scope>NUCLEOTIDE SEQUENCE [LARGE SCALE GENOMIC DNA]</scope>
    <source>
        <strain evidence="3 4">CBS 144469</strain>
    </source>
</reference>
<dbReference type="OrthoDB" id="2745898at2759"/>
<dbReference type="SUPFAM" id="SSF81383">
    <property type="entry name" value="F-box domain"/>
    <property type="match status" value="1"/>
</dbReference>
<dbReference type="Gene3D" id="3.80.10.10">
    <property type="entry name" value="Ribonuclease Inhibitor"/>
    <property type="match status" value="1"/>
</dbReference>
<feature type="compositionally biased region" description="Basic and acidic residues" evidence="1">
    <location>
        <begin position="785"/>
        <end position="802"/>
    </location>
</feature>
<dbReference type="InterPro" id="IPR032675">
    <property type="entry name" value="LRR_dom_sf"/>
</dbReference>
<name>A0A8H6HAL5_9AGAR</name>
<accession>A0A8H6HAL5</accession>
<protein>
    <recommendedName>
        <fullName evidence="2">F-box domain-containing protein</fullName>
    </recommendedName>
</protein>
<proteinExistence type="predicted"/>
<feature type="region of interest" description="Disordered" evidence="1">
    <location>
        <begin position="783"/>
        <end position="802"/>
    </location>
</feature>
<dbReference type="AlphaFoldDB" id="A0A8H6HAL5"/>
<feature type="region of interest" description="Disordered" evidence="1">
    <location>
        <begin position="481"/>
        <end position="503"/>
    </location>
</feature>
<organism evidence="3 4">
    <name type="scientific">Ephemerocybe angulata</name>
    <dbReference type="NCBI Taxonomy" id="980116"/>
    <lineage>
        <taxon>Eukaryota</taxon>
        <taxon>Fungi</taxon>
        <taxon>Dikarya</taxon>
        <taxon>Basidiomycota</taxon>
        <taxon>Agaricomycotina</taxon>
        <taxon>Agaricomycetes</taxon>
        <taxon>Agaricomycetidae</taxon>
        <taxon>Agaricales</taxon>
        <taxon>Agaricineae</taxon>
        <taxon>Psathyrellaceae</taxon>
        <taxon>Ephemerocybe</taxon>
    </lineage>
</organism>
<evidence type="ECO:0000313" key="3">
    <source>
        <dbReference type="EMBL" id="KAF6742291.1"/>
    </source>
</evidence>
<sequence>MFRLRQTWLDLLQLLTVSPPPRPPLSIAALPAELLLSVFASLADDDAAALRACTLVCSEWRALAQPRLFHEIVLSTADMRKSIAFQQFMLSSPTIRAAVRAVTVHFPDLDSWAPDRRRAANLMADVLELLPRPESLRLYGARFSDYRIKWSRLSNHLKNSIRTLLHRPSMTTLLIDGWVLDVNHPEFNTIFADASTSLTSISLLDISDGIWGVHDVPAVPSRRLALDKLTVTNTFSKDVKFIEWLSRPESIFDLEQLTSLHVVESRDDASVSLLTSLIGPSLEHLEVNISYTPQDSSIGLSTCTGLRSLSLSFGVFYTELYYSSLPWICATLDTLSPHNALSSLSLSLYITHPRNTNARVFPPPPVGRFNYDRWARLGAVLGGPKFGGLGDVRVQLVHHGIDARGYSLMAAGRMGEVEERNCLMEAKKSKKVASSTLKRRVQRSAIVLRKSIYYRMVTLRRYGWTGPTGYRKIRALRSSEQSARDTRWDSGQREWQDGTAGHKGDMSVVSAPTALGTNAALWSILGTLSSPLQVRNYALDPEDDTSDCPVALLNTRCTARARFVLARRAAVAHVGLGGLDPVASKMIHPVPNITSRLRQAPTRQSNHGFRLRAVPPPLLAGNKYIVTSLSESGSREVNTSNRTAARRKSIHRYFVLSQFLTTYTLCAALVHILTTACAQSRTNGRLSYIGSSNNNRSSHNSNSNNNNIAGDFRRGCSREFDTSLFSRTGGTTAARRKSIRRYFVIRCHLLSLSESQHVARGNSLCRYIAISIITHPMAHPRGYRKHADECPRDRAHHHQDLV</sequence>
<dbReference type="Proteomes" id="UP000521943">
    <property type="component" value="Unassembled WGS sequence"/>
</dbReference>
<dbReference type="PROSITE" id="PS50181">
    <property type="entry name" value="FBOX"/>
    <property type="match status" value="1"/>
</dbReference>
<evidence type="ECO:0000259" key="2">
    <source>
        <dbReference type="PROSITE" id="PS50181"/>
    </source>
</evidence>
<dbReference type="EMBL" id="JACGCI010000188">
    <property type="protein sequence ID" value="KAF6742291.1"/>
    <property type="molecule type" value="Genomic_DNA"/>
</dbReference>
<dbReference type="InterPro" id="IPR036047">
    <property type="entry name" value="F-box-like_dom_sf"/>
</dbReference>
<dbReference type="Gene3D" id="1.20.1280.50">
    <property type="match status" value="1"/>
</dbReference>
<dbReference type="Pfam" id="PF12937">
    <property type="entry name" value="F-box-like"/>
    <property type="match status" value="1"/>
</dbReference>
<evidence type="ECO:0000313" key="4">
    <source>
        <dbReference type="Proteomes" id="UP000521943"/>
    </source>
</evidence>
<feature type="domain" description="F-box" evidence="2">
    <location>
        <begin position="24"/>
        <end position="72"/>
    </location>
</feature>